<evidence type="ECO:0000313" key="3">
    <source>
        <dbReference type="EMBL" id="AWI04150.1"/>
    </source>
</evidence>
<name>A0A2U8DN58_9CLOT</name>
<proteinExistence type="predicted"/>
<dbReference type="RefSeq" id="WP_032077512.1">
    <property type="nucleotide sequence ID" value="NZ_CP020953.1"/>
</dbReference>
<dbReference type="Gene3D" id="2.60.120.260">
    <property type="entry name" value="Galactose-binding domain-like"/>
    <property type="match status" value="2"/>
</dbReference>
<feature type="domain" description="F5/8 type C" evidence="2">
    <location>
        <begin position="269"/>
        <end position="385"/>
    </location>
</feature>
<organism evidence="3 4">
    <name type="scientific">Clostridium drakei</name>
    <dbReference type="NCBI Taxonomy" id="332101"/>
    <lineage>
        <taxon>Bacteria</taxon>
        <taxon>Bacillati</taxon>
        <taxon>Bacillota</taxon>
        <taxon>Clostridia</taxon>
        <taxon>Eubacteriales</taxon>
        <taxon>Clostridiaceae</taxon>
        <taxon>Clostridium</taxon>
    </lineage>
</organism>
<dbReference type="GO" id="GO:0016798">
    <property type="term" value="F:hydrolase activity, acting on glycosyl bonds"/>
    <property type="evidence" value="ECO:0007669"/>
    <property type="project" value="UniProtKB-KW"/>
</dbReference>
<sequence length="583" mass="64785">MYKDITPYMTGYTTPTPYRVFASNISPRQDVAYRVFGAGSWEPYCGEPSWICLVFDSPKQVTRVGISTYYANACCPVDFKIYGSDDTTNGSDGTWTKLASYTGQYSWYGQSQLNYFDFSNSKGYKAYKIDATRVSNQLWYWKIKFFEGGLLNPVNSLFDLKNLGDCIPCRYTALTAGQVGTFSELGTCTAAEIPVTGTATPDGKFYLIMVGYDSQGRKKFIADRNIQTGISWDNLNNAGFIEGNLNSGYKIPTLTADNSNEVVLSCLSWQTGYEAFRAFDNDPTTSYASGRSNAIDGEFITINLGSPKIIDYMSMYFNIPTGGGIRYAPRSFDILASVDGVIWKNLASYSNEINWTLGETRTYHFINTQAYKYYKILFHANNGANVLIINSIQLYSSEFSDKLVRCLTGGISSTDKDNEWDKILVESNLGGTITPGDNNIWHWSGAYSLTSTTPINGIIVGGSTSNNTHRVLRGNSMVDFFSFVATNDTRLSYGNFRPVMLVEDTSASVVTVTKFMLQQGTNIFDINPANYSTPPTKIAELHVVESLTDATIEQSGGGWDDVVNYLSLFKGTKYKTLKFVRNE</sequence>
<dbReference type="EMBL" id="CP020953">
    <property type="protein sequence ID" value="AWI04150.1"/>
    <property type="molecule type" value="Genomic_DNA"/>
</dbReference>
<evidence type="ECO:0000256" key="1">
    <source>
        <dbReference type="ARBA" id="ARBA00023295"/>
    </source>
</evidence>
<dbReference type="OrthoDB" id="7820733at2"/>
<keyword evidence="1" id="KW-0378">Hydrolase</keyword>
<accession>A0A2U8DN58</accession>
<dbReference type="Pfam" id="PF00754">
    <property type="entry name" value="F5_F8_type_C"/>
    <property type="match status" value="1"/>
</dbReference>
<dbReference type="KEGG" id="cdrk:B9W14_06450"/>
<reference evidence="4" key="1">
    <citation type="submission" date="2017-04" db="EMBL/GenBank/DDBJ databases">
        <authorList>
            <person name="Song Y."/>
            <person name="Cho B.-K."/>
        </authorList>
    </citation>
    <scope>NUCLEOTIDE SEQUENCE [LARGE SCALE GENOMIC DNA]</scope>
    <source>
        <strain evidence="4">SL1</strain>
    </source>
</reference>
<dbReference type="Proteomes" id="UP000244910">
    <property type="component" value="Chromosome"/>
</dbReference>
<dbReference type="InterPro" id="IPR000421">
    <property type="entry name" value="FA58C"/>
</dbReference>
<dbReference type="InterPro" id="IPR008979">
    <property type="entry name" value="Galactose-bd-like_sf"/>
</dbReference>
<keyword evidence="1" id="KW-0326">Glycosidase</keyword>
<keyword evidence="4" id="KW-1185">Reference proteome</keyword>
<dbReference type="AlphaFoldDB" id="A0A2U8DN58"/>
<gene>
    <name evidence="3" type="ORF">B9W14_06450</name>
</gene>
<evidence type="ECO:0000313" key="4">
    <source>
        <dbReference type="Proteomes" id="UP000244910"/>
    </source>
</evidence>
<dbReference type="SUPFAM" id="SSF49785">
    <property type="entry name" value="Galactose-binding domain-like"/>
    <property type="match status" value="2"/>
</dbReference>
<protein>
    <recommendedName>
        <fullName evidence="2">F5/8 type C domain-containing protein</fullName>
    </recommendedName>
</protein>
<evidence type="ECO:0000259" key="2">
    <source>
        <dbReference type="Pfam" id="PF00754"/>
    </source>
</evidence>